<evidence type="ECO:0000256" key="2">
    <source>
        <dbReference type="ARBA" id="ARBA00009116"/>
    </source>
</evidence>
<evidence type="ECO:0000313" key="6">
    <source>
        <dbReference type="Proteomes" id="UP000186804"/>
    </source>
</evidence>
<dbReference type="RefSeq" id="XP_067070154.1">
    <property type="nucleotide sequence ID" value="XM_067213592.1"/>
</dbReference>
<protein>
    <submittedName>
        <fullName evidence="5">Uncharacterized protein</fullName>
    </submittedName>
</protein>
<dbReference type="EMBL" id="LRBS01000002">
    <property type="protein sequence ID" value="OII78308.1"/>
    <property type="molecule type" value="Genomic_DNA"/>
</dbReference>
<dbReference type="PANTHER" id="PTHR13126:SF0">
    <property type="entry name" value="ATP SYNTHASE MITOCHONDRIAL F1 COMPLEX ASSEMBLY FACTOR 1"/>
    <property type="match status" value="1"/>
</dbReference>
<keyword evidence="3" id="KW-0809">Transit peptide</keyword>
<accession>A0A1J4MYY6</accession>
<comment type="similarity">
    <text evidence="2">Belongs to the ATP11 family.</text>
</comment>
<dbReference type="VEuPathDB" id="CryptoDB:cand_033660"/>
<dbReference type="AlphaFoldDB" id="A0A1J4MYY6"/>
<dbReference type="OrthoDB" id="16535at2759"/>
<reference evidence="5 6" key="1">
    <citation type="submission" date="2016-10" db="EMBL/GenBank/DDBJ databases">
        <title>Reductive evolution of mitochondrial metabolism and differential evolution of invasion-related proteins in Cryptosporidium.</title>
        <authorList>
            <person name="Liu S."/>
            <person name="Roellig D.M."/>
            <person name="Guo Y."/>
            <person name="Li N."/>
            <person name="Frace M.A."/>
            <person name="Tang K."/>
            <person name="Zhang L."/>
            <person name="Feng Y."/>
            <person name="Xiao L."/>
        </authorList>
    </citation>
    <scope>NUCLEOTIDE SEQUENCE [LARGE SCALE GENOMIC DNA]</scope>
    <source>
        <strain evidence="5">30847</strain>
    </source>
</reference>
<dbReference type="PANTHER" id="PTHR13126">
    <property type="entry name" value="CHAPERONE ATP11"/>
    <property type="match status" value="1"/>
</dbReference>
<evidence type="ECO:0000256" key="1">
    <source>
        <dbReference type="ARBA" id="ARBA00004173"/>
    </source>
</evidence>
<dbReference type="Pfam" id="PF06644">
    <property type="entry name" value="ATP11"/>
    <property type="match status" value="1"/>
</dbReference>
<dbReference type="InterPro" id="IPR010591">
    <property type="entry name" value="ATP11"/>
</dbReference>
<keyword evidence="4" id="KW-0496">Mitochondrion</keyword>
<gene>
    <name evidence="5" type="ORF">cand_033660</name>
</gene>
<dbReference type="GeneID" id="92367550"/>
<evidence type="ECO:0000313" key="5">
    <source>
        <dbReference type="EMBL" id="OII78308.1"/>
    </source>
</evidence>
<dbReference type="Proteomes" id="UP000186804">
    <property type="component" value="Unassembled WGS sequence"/>
</dbReference>
<organism evidence="5 6">
    <name type="scientific">Cryptosporidium andersoni</name>
    <dbReference type="NCBI Taxonomy" id="117008"/>
    <lineage>
        <taxon>Eukaryota</taxon>
        <taxon>Sar</taxon>
        <taxon>Alveolata</taxon>
        <taxon>Apicomplexa</taxon>
        <taxon>Conoidasida</taxon>
        <taxon>Coccidia</taxon>
        <taxon>Eucoccidiorida</taxon>
        <taxon>Eimeriorina</taxon>
        <taxon>Cryptosporidiidae</taxon>
        <taxon>Cryptosporidium</taxon>
    </lineage>
</organism>
<evidence type="ECO:0000256" key="3">
    <source>
        <dbReference type="ARBA" id="ARBA00022946"/>
    </source>
</evidence>
<proteinExistence type="inferred from homology"/>
<evidence type="ECO:0000256" key="4">
    <source>
        <dbReference type="ARBA" id="ARBA00023128"/>
    </source>
</evidence>
<name>A0A1J4MYY6_9CRYT</name>
<keyword evidence="6" id="KW-1185">Reference proteome</keyword>
<comment type="caution">
    <text evidence="5">The sequence shown here is derived from an EMBL/GenBank/DDBJ whole genome shotgun (WGS) entry which is preliminary data.</text>
</comment>
<comment type="subcellular location">
    <subcellularLocation>
        <location evidence="1">Mitochondrion</location>
    </subcellularLocation>
</comment>
<sequence>MTLNFILRHPILYTSAFLSLSRCIIHTLTPIPKYLRDIAKIPLLEREDSACIKAIWKERFQHSRNIIVDTIDSETYTNIYLAAKVNPMFIIPPSEKYNSFHWMIFQCQEYPLKHILITHIEEFNNGNFTPFIIFNWFNELQKSKSLVLLKLDIIYPGISKLQGNFIFNYILRCYQDPKIFQFVKIFNQNPREFNINKFVEISRNELNIWNISNKF</sequence>
<dbReference type="GO" id="GO:0005739">
    <property type="term" value="C:mitochondrion"/>
    <property type="evidence" value="ECO:0007669"/>
    <property type="project" value="UniProtKB-SubCell"/>
</dbReference>
<dbReference type="GO" id="GO:0033615">
    <property type="term" value="P:mitochondrial proton-transporting ATP synthase complex assembly"/>
    <property type="evidence" value="ECO:0007669"/>
    <property type="project" value="TreeGrafter"/>
</dbReference>